<dbReference type="GO" id="GO:0043115">
    <property type="term" value="F:precorrin-2 dehydrogenase activity"/>
    <property type="evidence" value="ECO:0007669"/>
    <property type="project" value="UniProtKB-EC"/>
</dbReference>
<dbReference type="Pfam" id="PF13241">
    <property type="entry name" value="NAD_binding_7"/>
    <property type="match status" value="1"/>
</dbReference>
<dbReference type="UniPathway" id="UPA00262">
    <property type="reaction ID" value="UER00222"/>
</dbReference>
<dbReference type="InterPro" id="IPR028161">
    <property type="entry name" value="Met8-like"/>
</dbReference>
<dbReference type="Pfam" id="PF14824">
    <property type="entry name" value="Sirohm_synth_M"/>
    <property type="match status" value="1"/>
</dbReference>
<evidence type="ECO:0000256" key="4">
    <source>
        <dbReference type="ARBA" id="ARBA00023027"/>
    </source>
</evidence>
<organism evidence="9 10">
    <name type="scientific">Alicyclobacillus hesperidum</name>
    <dbReference type="NCBI Taxonomy" id="89784"/>
    <lineage>
        <taxon>Bacteria</taxon>
        <taxon>Bacillati</taxon>
        <taxon>Bacillota</taxon>
        <taxon>Bacilli</taxon>
        <taxon>Bacillales</taxon>
        <taxon>Alicyclobacillaceae</taxon>
        <taxon>Alicyclobacillus</taxon>
    </lineage>
</organism>
<evidence type="ECO:0000256" key="2">
    <source>
        <dbReference type="ARBA" id="ARBA00012400"/>
    </source>
</evidence>
<dbReference type="Gene3D" id="3.40.50.720">
    <property type="entry name" value="NAD(P)-binding Rossmann-like Domain"/>
    <property type="match status" value="1"/>
</dbReference>
<proteinExistence type="predicted"/>
<evidence type="ECO:0000313" key="9">
    <source>
        <dbReference type="EMBL" id="SDW12904.1"/>
    </source>
</evidence>
<dbReference type="EMBL" id="BSRA01000004">
    <property type="protein sequence ID" value="GLV13230.1"/>
    <property type="molecule type" value="Genomic_DNA"/>
</dbReference>
<dbReference type="EC" id="1.3.1.76" evidence="2"/>
<name>A0A1H2R206_9BACL</name>
<evidence type="ECO:0000256" key="1">
    <source>
        <dbReference type="ARBA" id="ARBA00005010"/>
    </source>
</evidence>
<keyword evidence="5" id="KW-0627">Porphyrin biosynthesis</keyword>
<dbReference type="InterPro" id="IPR006367">
    <property type="entry name" value="Sirohaem_synthase_N"/>
</dbReference>
<feature type="domain" description="Siroheme synthase central" evidence="7">
    <location>
        <begin position="119"/>
        <end position="143"/>
    </location>
</feature>
<protein>
    <recommendedName>
        <fullName evidence="2">precorrin-2 dehydrogenase</fullName>
        <ecNumber evidence="2">1.3.1.76</ecNumber>
    </recommendedName>
</protein>
<reference evidence="8" key="3">
    <citation type="submission" date="2023-02" db="EMBL/GenBank/DDBJ databases">
        <title>Proposal of a novel subspecies: Alicyclobacillus hesperidum subspecies aegle.</title>
        <authorList>
            <person name="Goto K."/>
            <person name="Fujii T."/>
            <person name="Yasui K."/>
            <person name="Mochida K."/>
            <person name="Kato-Tanaka Y."/>
            <person name="Morohoshi S."/>
            <person name="An S.Y."/>
            <person name="Kasai H."/>
            <person name="Yokota A."/>
        </authorList>
    </citation>
    <scope>NUCLEOTIDE SEQUENCE</scope>
    <source>
        <strain evidence="8">DSM 12766</strain>
    </source>
</reference>
<keyword evidence="4" id="KW-0520">NAD</keyword>
<dbReference type="InterPro" id="IPR036291">
    <property type="entry name" value="NAD(P)-bd_dom_sf"/>
</dbReference>
<dbReference type="Proteomes" id="UP001157137">
    <property type="component" value="Unassembled WGS sequence"/>
</dbReference>
<keyword evidence="10" id="KW-1185">Reference proteome</keyword>
<dbReference type="PANTHER" id="PTHR35330:SF1">
    <property type="entry name" value="SIROHEME BIOSYNTHESIS PROTEIN MET8"/>
    <property type="match status" value="1"/>
</dbReference>
<dbReference type="InterPro" id="IPR028281">
    <property type="entry name" value="Sirohaem_synthase_central"/>
</dbReference>
<evidence type="ECO:0000256" key="3">
    <source>
        <dbReference type="ARBA" id="ARBA00023002"/>
    </source>
</evidence>
<evidence type="ECO:0000259" key="7">
    <source>
        <dbReference type="Pfam" id="PF14824"/>
    </source>
</evidence>
<dbReference type="PANTHER" id="PTHR35330">
    <property type="entry name" value="SIROHEME BIOSYNTHESIS PROTEIN MET8"/>
    <property type="match status" value="1"/>
</dbReference>
<dbReference type="STRING" id="89784.SAMN04489725_102116"/>
<sequence length="166" mass="17829">MLYPVWLKLAGTKCLVVGGGRIALRRAMTLVNCGARVVIVSPQLCAELLTMQERGDIEHIAARYEPFYLDDTKLVIAATDRRDVNAAIGRDARDRGILCNIADVQAESDFFLPSLVNCGAVQVAISTGGASPTTAKALRQALAADLEDGGNRFVSLLRTLPDSLSR</sequence>
<dbReference type="NCBIfam" id="TIGR01470">
    <property type="entry name" value="cysG_Nterm"/>
    <property type="match status" value="1"/>
</dbReference>
<dbReference type="AlphaFoldDB" id="A0A1H2R206"/>
<comment type="pathway">
    <text evidence="1">Porphyrin-containing compound metabolism; siroheme biosynthesis; sirohydrochlorin from precorrin-2: step 1/1.</text>
</comment>
<comment type="catalytic activity">
    <reaction evidence="6">
        <text>precorrin-2 + NAD(+) = sirohydrochlorin + NADH + 2 H(+)</text>
        <dbReference type="Rhea" id="RHEA:15613"/>
        <dbReference type="ChEBI" id="CHEBI:15378"/>
        <dbReference type="ChEBI" id="CHEBI:57540"/>
        <dbReference type="ChEBI" id="CHEBI:57945"/>
        <dbReference type="ChEBI" id="CHEBI:58351"/>
        <dbReference type="ChEBI" id="CHEBI:58827"/>
        <dbReference type="EC" id="1.3.1.76"/>
    </reaction>
</comment>
<evidence type="ECO:0000256" key="5">
    <source>
        <dbReference type="ARBA" id="ARBA00023244"/>
    </source>
</evidence>
<dbReference type="SUPFAM" id="SSF75615">
    <property type="entry name" value="Siroheme synthase middle domains-like"/>
    <property type="match status" value="1"/>
</dbReference>
<dbReference type="SUPFAM" id="SSF51735">
    <property type="entry name" value="NAD(P)-binding Rossmann-fold domains"/>
    <property type="match status" value="1"/>
</dbReference>
<dbReference type="GO" id="GO:0004325">
    <property type="term" value="F:ferrochelatase activity"/>
    <property type="evidence" value="ECO:0007669"/>
    <property type="project" value="InterPro"/>
</dbReference>
<dbReference type="EMBL" id="FNOJ01000002">
    <property type="protein sequence ID" value="SDW12904.1"/>
    <property type="molecule type" value="Genomic_DNA"/>
</dbReference>
<dbReference type="Proteomes" id="UP000182589">
    <property type="component" value="Unassembled WGS sequence"/>
</dbReference>
<reference evidence="9" key="2">
    <citation type="submission" date="2016-10" db="EMBL/GenBank/DDBJ databases">
        <authorList>
            <person name="de Groot N.N."/>
        </authorList>
    </citation>
    <scope>NUCLEOTIDE SEQUENCE [LARGE SCALE GENOMIC DNA]</scope>
    <source>
        <strain evidence="9">DSM 12489</strain>
    </source>
</reference>
<gene>
    <name evidence="8" type="ORF">Heshes_09140</name>
    <name evidence="9" type="ORF">SAMN04489725_102116</name>
</gene>
<evidence type="ECO:0000313" key="10">
    <source>
        <dbReference type="Proteomes" id="UP000182589"/>
    </source>
</evidence>
<dbReference type="RefSeq" id="WP_006447174.1">
    <property type="nucleotide sequence ID" value="NZ_BSRA01000004.1"/>
</dbReference>
<accession>A0A1H2R206</accession>
<evidence type="ECO:0000256" key="6">
    <source>
        <dbReference type="ARBA" id="ARBA00047561"/>
    </source>
</evidence>
<reference evidence="10" key="1">
    <citation type="submission" date="2016-10" db="EMBL/GenBank/DDBJ databases">
        <authorList>
            <person name="Varghese N."/>
        </authorList>
    </citation>
    <scope>NUCLEOTIDE SEQUENCE [LARGE SCALE GENOMIC DNA]</scope>
    <source>
        <strain evidence="10">DSM 12489</strain>
    </source>
</reference>
<evidence type="ECO:0000313" key="8">
    <source>
        <dbReference type="EMBL" id="GLV13230.1"/>
    </source>
</evidence>
<keyword evidence="3" id="KW-0560">Oxidoreductase</keyword>
<dbReference type="GO" id="GO:0019354">
    <property type="term" value="P:siroheme biosynthetic process"/>
    <property type="evidence" value="ECO:0007669"/>
    <property type="project" value="UniProtKB-UniPathway"/>
</dbReference>
<dbReference type="Gene3D" id="3.30.160.110">
    <property type="entry name" value="Siroheme synthase, domain 2"/>
    <property type="match status" value="1"/>
</dbReference>